<dbReference type="AlphaFoldDB" id="A0A0P1A501"/>
<reference evidence="2" key="1">
    <citation type="submission" date="2014-09" db="EMBL/GenBank/DDBJ databases">
        <authorList>
            <person name="Sharma Rahul"/>
            <person name="Thines Marco"/>
        </authorList>
    </citation>
    <scope>NUCLEOTIDE SEQUENCE [LARGE SCALE GENOMIC DNA]</scope>
</reference>
<accession>A0A0P1A501</accession>
<organism evidence="1 2">
    <name type="scientific">Plasmopara halstedii</name>
    <name type="common">Downy mildew of sunflower</name>
    <dbReference type="NCBI Taxonomy" id="4781"/>
    <lineage>
        <taxon>Eukaryota</taxon>
        <taxon>Sar</taxon>
        <taxon>Stramenopiles</taxon>
        <taxon>Oomycota</taxon>
        <taxon>Peronosporomycetes</taxon>
        <taxon>Peronosporales</taxon>
        <taxon>Peronosporaceae</taxon>
        <taxon>Plasmopara</taxon>
    </lineage>
</organism>
<dbReference type="GeneID" id="36398235"/>
<proteinExistence type="predicted"/>
<keyword evidence="2" id="KW-1185">Reference proteome</keyword>
<dbReference type="EMBL" id="CCYD01000019">
    <property type="protein sequence ID" value="CEG35210.1"/>
    <property type="molecule type" value="Genomic_DNA"/>
</dbReference>
<dbReference type="Proteomes" id="UP000054928">
    <property type="component" value="Unassembled WGS sequence"/>
</dbReference>
<sequence length="127" mass="14920">MEELMLLKKVTYDDFLHHLKCEDIAGVVFLRSKVDTAELRSLTLVDDLIFEEFRQRVESREGLAILKDLTDPYFALIMENKDDVFMLGQWPLSREQTEYTNYFFAQKQAAGNEREQVSSKRTDVLYA</sequence>
<evidence type="ECO:0000313" key="1">
    <source>
        <dbReference type="EMBL" id="CEG35210.1"/>
    </source>
</evidence>
<name>A0A0P1A501_PLAHL</name>
<dbReference type="RefSeq" id="XP_024571579.1">
    <property type="nucleotide sequence ID" value="XM_024720778.1"/>
</dbReference>
<evidence type="ECO:0000313" key="2">
    <source>
        <dbReference type="Proteomes" id="UP000054928"/>
    </source>
</evidence>
<protein>
    <submittedName>
        <fullName evidence="1">Uncharacterized protein</fullName>
    </submittedName>
</protein>